<keyword evidence="2 5" id="KW-0472">Membrane</keyword>
<keyword evidence="5" id="KW-0812">Transmembrane</keyword>
<evidence type="ECO:0000256" key="2">
    <source>
        <dbReference type="ARBA" id="ARBA00023136"/>
    </source>
</evidence>
<evidence type="ECO:0000313" key="6">
    <source>
        <dbReference type="EMBL" id="ORX38367.1"/>
    </source>
</evidence>
<dbReference type="RefSeq" id="XP_021872289.1">
    <property type="nucleotide sequence ID" value="XM_022015300.1"/>
</dbReference>
<organism evidence="6 7">
    <name type="scientific">Kockovaella imperatae</name>
    <dbReference type="NCBI Taxonomy" id="4999"/>
    <lineage>
        <taxon>Eukaryota</taxon>
        <taxon>Fungi</taxon>
        <taxon>Dikarya</taxon>
        <taxon>Basidiomycota</taxon>
        <taxon>Agaricomycotina</taxon>
        <taxon>Tremellomycetes</taxon>
        <taxon>Tremellales</taxon>
        <taxon>Cuniculitremaceae</taxon>
        <taxon>Kockovaella</taxon>
    </lineage>
</organism>
<reference evidence="6 7" key="1">
    <citation type="submission" date="2017-03" db="EMBL/GenBank/DDBJ databases">
        <title>Widespread Adenine N6-methylation of Active Genes in Fungi.</title>
        <authorList>
            <consortium name="DOE Joint Genome Institute"/>
            <person name="Mondo S.J."/>
            <person name="Dannebaum R.O."/>
            <person name="Kuo R.C."/>
            <person name="Louie K.B."/>
            <person name="Bewick A.J."/>
            <person name="Labutti K."/>
            <person name="Haridas S."/>
            <person name="Kuo A."/>
            <person name="Salamov A."/>
            <person name="Ahrendt S.R."/>
            <person name="Lau R."/>
            <person name="Bowen B.P."/>
            <person name="Lipzen A."/>
            <person name="Sullivan W."/>
            <person name="Andreopoulos W.B."/>
            <person name="Clum A."/>
            <person name="Lindquist E."/>
            <person name="Daum C."/>
            <person name="Northen T.R."/>
            <person name="Ramamoorthy G."/>
            <person name="Schmitz R.J."/>
            <person name="Gryganskyi A."/>
            <person name="Culley D."/>
            <person name="Magnuson J."/>
            <person name="James T.Y."/>
            <person name="O'Malley M.A."/>
            <person name="Stajich J.E."/>
            <person name="Spatafora J.W."/>
            <person name="Visel A."/>
            <person name="Grigoriev I.V."/>
        </authorList>
    </citation>
    <scope>NUCLEOTIDE SEQUENCE [LARGE SCALE GENOMIC DNA]</scope>
    <source>
        <strain evidence="6 7">NRRL Y-17943</strain>
    </source>
</reference>
<dbReference type="GO" id="GO:0005778">
    <property type="term" value="C:peroxisomal membrane"/>
    <property type="evidence" value="ECO:0007669"/>
    <property type="project" value="UniProtKB-SubCell"/>
</dbReference>
<sequence length="252" mass="27833">MYSVDIKMTLARLAKVMSSLGGLDSCLMLAQFSSPFIIALLLRLARLRASLARHVGVDKVGSEAQLYKRVEGITKAAGGISEARVIMRAFGLLPVILGLAKLHPKPIQSLQGITGALSSPKAIPTVQALSLAGYYSMEQLAWLGGKGVLDIAPLKIKQMSLWSVRCWAVYVFLELFKLNQTYSALRTRTRAIRSAKPKVSAKEAEGYEIPSVESTTVTEEKKPGVKNDNKQLDKEQLRKDWDTWRLSTLTNW</sequence>
<evidence type="ECO:0000256" key="1">
    <source>
        <dbReference type="ARBA" id="ARBA00022593"/>
    </source>
</evidence>
<dbReference type="GO" id="GO:0016559">
    <property type="term" value="P:peroxisome fission"/>
    <property type="evidence" value="ECO:0007669"/>
    <property type="project" value="InterPro"/>
</dbReference>
<dbReference type="EMBL" id="NBSH01000004">
    <property type="protein sequence ID" value="ORX38367.1"/>
    <property type="molecule type" value="Genomic_DNA"/>
</dbReference>
<dbReference type="PANTHER" id="PTHR12652">
    <property type="entry name" value="PEROXISOMAL BIOGENESIS FACTOR 11"/>
    <property type="match status" value="1"/>
</dbReference>
<comment type="subcellular location">
    <subcellularLocation>
        <location evidence="4">Peroxisome membrane</location>
    </subcellularLocation>
</comment>
<dbReference type="Pfam" id="PF05648">
    <property type="entry name" value="PEX11"/>
    <property type="match status" value="1"/>
</dbReference>
<keyword evidence="1" id="KW-0962">Peroxisome biogenesis</keyword>
<dbReference type="InParanoid" id="A0A1Y1ULE6"/>
<accession>A0A1Y1ULE6</accession>
<protein>
    <submittedName>
        <fullName evidence="6">Uncharacterized protein</fullName>
    </submittedName>
</protein>
<keyword evidence="3" id="KW-0576">Peroxisome</keyword>
<dbReference type="AlphaFoldDB" id="A0A1Y1ULE6"/>
<name>A0A1Y1ULE6_9TREE</name>
<feature type="transmembrane region" description="Helical" evidence="5">
    <location>
        <begin position="20"/>
        <end position="42"/>
    </location>
</feature>
<keyword evidence="7" id="KW-1185">Reference proteome</keyword>
<dbReference type="OrthoDB" id="10005898at2759"/>
<proteinExistence type="predicted"/>
<dbReference type="InterPro" id="IPR008733">
    <property type="entry name" value="PEX11"/>
</dbReference>
<dbReference type="PANTHER" id="PTHR12652:SF25">
    <property type="entry name" value="MICROBODY (PEROXISOME) PROLIFERATION PROTEIN PEROXIN 11C (EUROFUNG)"/>
    <property type="match status" value="1"/>
</dbReference>
<gene>
    <name evidence="6" type="ORF">BD324DRAFT_620587</name>
</gene>
<keyword evidence="5" id="KW-1133">Transmembrane helix</keyword>
<dbReference type="Proteomes" id="UP000193218">
    <property type="component" value="Unassembled WGS sequence"/>
</dbReference>
<evidence type="ECO:0000256" key="3">
    <source>
        <dbReference type="ARBA" id="ARBA00023140"/>
    </source>
</evidence>
<evidence type="ECO:0000313" key="7">
    <source>
        <dbReference type="Proteomes" id="UP000193218"/>
    </source>
</evidence>
<evidence type="ECO:0000256" key="4">
    <source>
        <dbReference type="ARBA" id="ARBA00046271"/>
    </source>
</evidence>
<evidence type="ECO:0000256" key="5">
    <source>
        <dbReference type="SAM" id="Phobius"/>
    </source>
</evidence>
<comment type="caution">
    <text evidence="6">The sequence shown here is derived from an EMBL/GenBank/DDBJ whole genome shotgun (WGS) entry which is preliminary data.</text>
</comment>
<dbReference type="STRING" id="4999.A0A1Y1ULE6"/>
<dbReference type="GeneID" id="33557108"/>